<proteinExistence type="predicted"/>
<reference evidence="1" key="1">
    <citation type="journal article" date="2020" name="Nature">
        <title>Giant virus diversity and host interactions through global metagenomics.</title>
        <authorList>
            <person name="Schulz F."/>
            <person name="Roux S."/>
            <person name="Paez-Espino D."/>
            <person name="Jungbluth S."/>
            <person name="Walsh D.A."/>
            <person name="Denef V.J."/>
            <person name="McMahon K.D."/>
            <person name="Konstantinidis K.T."/>
            <person name="Eloe-Fadrosh E.A."/>
            <person name="Kyrpides N.C."/>
            <person name="Woyke T."/>
        </authorList>
    </citation>
    <scope>NUCLEOTIDE SEQUENCE</scope>
    <source>
        <strain evidence="1">GVMAG-M-3300023174-75</strain>
    </source>
</reference>
<name>A0A6C0DVG5_9ZZZZ</name>
<sequence>MTCIINYPHGKSINIPQINIDKWYSENGDNNVFIVNKIYLGRKIVFGSGMLYNFLWRD</sequence>
<dbReference type="AlphaFoldDB" id="A0A6C0DVG5"/>
<protein>
    <submittedName>
        <fullName evidence="1">Uncharacterized protein</fullName>
    </submittedName>
</protein>
<organism evidence="1">
    <name type="scientific">viral metagenome</name>
    <dbReference type="NCBI Taxonomy" id="1070528"/>
    <lineage>
        <taxon>unclassified sequences</taxon>
        <taxon>metagenomes</taxon>
        <taxon>organismal metagenomes</taxon>
    </lineage>
</organism>
<accession>A0A6C0DVG5</accession>
<dbReference type="EMBL" id="MN739683">
    <property type="protein sequence ID" value="QHT20837.1"/>
    <property type="molecule type" value="Genomic_DNA"/>
</dbReference>
<evidence type="ECO:0000313" key="1">
    <source>
        <dbReference type="EMBL" id="QHT20837.1"/>
    </source>
</evidence>